<reference evidence="1" key="1">
    <citation type="journal article" date="2014" name="Front. Microbiol.">
        <title>High frequency of phylogenetically diverse reductive dehalogenase-homologous genes in deep subseafloor sedimentary metagenomes.</title>
        <authorList>
            <person name="Kawai M."/>
            <person name="Futagami T."/>
            <person name="Toyoda A."/>
            <person name="Takaki Y."/>
            <person name="Nishi S."/>
            <person name="Hori S."/>
            <person name="Arai W."/>
            <person name="Tsubouchi T."/>
            <person name="Morono Y."/>
            <person name="Uchiyama I."/>
            <person name="Ito T."/>
            <person name="Fujiyama A."/>
            <person name="Inagaki F."/>
            <person name="Takami H."/>
        </authorList>
    </citation>
    <scope>NUCLEOTIDE SEQUENCE</scope>
    <source>
        <strain evidence="1">Expedition CK06-06</strain>
    </source>
</reference>
<dbReference type="AlphaFoldDB" id="X1JUA1"/>
<comment type="caution">
    <text evidence="1">The sequence shown here is derived from an EMBL/GenBank/DDBJ whole genome shotgun (WGS) entry which is preliminary data.</text>
</comment>
<dbReference type="EMBL" id="BARU01027361">
    <property type="protein sequence ID" value="GAH73388.1"/>
    <property type="molecule type" value="Genomic_DNA"/>
</dbReference>
<protein>
    <submittedName>
        <fullName evidence="1">Uncharacterized protein</fullName>
    </submittedName>
</protein>
<gene>
    <name evidence="1" type="ORF">S03H2_43809</name>
</gene>
<organism evidence="1">
    <name type="scientific">marine sediment metagenome</name>
    <dbReference type="NCBI Taxonomy" id="412755"/>
    <lineage>
        <taxon>unclassified sequences</taxon>
        <taxon>metagenomes</taxon>
        <taxon>ecological metagenomes</taxon>
    </lineage>
</organism>
<accession>X1JUA1</accession>
<name>X1JUA1_9ZZZZ</name>
<evidence type="ECO:0000313" key="1">
    <source>
        <dbReference type="EMBL" id="GAH73388.1"/>
    </source>
</evidence>
<sequence length="137" mass="15407">MPGMDEGRIVEKRSKYECGPLDLTVDDTTTCGNEIICRRHDMFLLSYDITETGTLVDGDRVRFIIQFREPDGVWHDYYNGPFGALYEEESTTPCSICVSGLCLGRRIRLCVVTDYTNATPASNYFTVTARITLVESG</sequence>
<proteinExistence type="predicted"/>